<dbReference type="EMBL" id="AEVO01000015">
    <property type="protein sequence ID" value="EFY07796.1"/>
    <property type="molecule type" value="Genomic_DNA"/>
</dbReference>
<dbReference type="AlphaFoldDB" id="E8LI64"/>
<reference evidence="1 2" key="1">
    <citation type="submission" date="2011-01" db="EMBL/GenBank/DDBJ databases">
        <authorList>
            <person name="Weinstock G."/>
            <person name="Sodergren E."/>
            <person name="Clifton S."/>
            <person name="Fulton L."/>
            <person name="Fulton B."/>
            <person name="Courtney L."/>
            <person name="Fronick C."/>
            <person name="Harrison M."/>
            <person name="Strong C."/>
            <person name="Farmer C."/>
            <person name="Delahaunty K."/>
            <person name="Markovic C."/>
            <person name="Hall O."/>
            <person name="Minx P."/>
            <person name="Tomlinson C."/>
            <person name="Mitreva M."/>
            <person name="Hou S."/>
            <person name="Chen J."/>
            <person name="Wollam A."/>
            <person name="Pepin K.H."/>
            <person name="Johnson M."/>
            <person name="Bhonagiri V."/>
            <person name="Zhang X."/>
            <person name="Suruliraj S."/>
            <person name="Warren W."/>
            <person name="Chinwalla A."/>
            <person name="Mardis E.R."/>
            <person name="Wilson R.K."/>
        </authorList>
    </citation>
    <scope>NUCLEOTIDE SEQUENCE [LARGE SCALE GENOMIC DNA]</scope>
    <source>
        <strain evidence="2">DSM 22608 / JCM 16073 / KCTC 15190 / YIT 12066</strain>
    </source>
</reference>
<dbReference type="Proteomes" id="UP000018458">
    <property type="component" value="Unassembled WGS sequence"/>
</dbReference>
<keyword evidence="2" id="KW-1185">Reference proteome</keyword>
<organism evidence="1 2">
    <name type="scientific">Succinatimonas hippei (strain DSM 22608 / JCM 16073 / KCTC 15190 / YIT 12066)</name>
    <dbReference type="NCBI Taxonomy" id="762983"/>
    <lineage>
        <taxon>Bacteria</taxon>
        <taxon>Pseudomonadati</taxon>
        <taxon>Pseudomonadota</taxon>
        <taxon>Gammaproteobacteria</taxon>
        <taxon>Aeromonadales</taxon>
        <taxon>Succinivibrionaceae</taxon>
        <taxon>Succinatimonas</taxon>
    </lineage>
</organism>
<dbReference type="HOGENOM" id="CLU_836587_0_0_6"/>
<comment type="caution">
    <text evidence="1">The sequence shown here is derived from an EMBL/GenBank/DDBJ whole genome shotgun (WGS) entry which is preliminary data.</text>
</comment>
<proteinExistence type="predicted"/>
<dbReference type="RefSeq" id="WP_009142602.1">
    <property type="nucleotide sequence ID" value="NZ_GL830953.1"/>
</dbReference>
<evidence type="ECO:0000313" key="1">
    <source>
        <dbReference type="EMBL" id="EFY07796.1"/>
    </source>
</evidence>
<evidence type="ECO:0000313" key="2">
    <source>
        <dbReference type="Proteomes" id="UP000018458"/>
    </source>
</evidence>
<accession>E8LI64</accession>
<dbReference type="STRING" id="762983.HMPREF9444_00379"/>
<name>E8LI64_SUCHY</name>
<sequence>MKNFLFDDKIDERLAISLLKEDWYHEYSLFYPDEYYKDQEERIKTNNLFLVGKIKDIFSLLDSNLKLALTYDYILPLKKDGSLIKNLREIEYFIYEYPNEGYDSDFYVFDIEQAEHFKIIQADNSHDFKVKMLSMLREKVYCNAKFITYINKNFIINTQRNKHFSDYFQNIYFPDNAVVQAENISALLRHIYFGYKNKAYLTTIKIDNIEYKKVLNALSNKTPNEYMVTKRYSLQGTNVTIETKVNILIKNQHNIIINESSNSEKFKLSNDILIYKDKDPISLDELLTNALQVRNSDGDHIIEPIGLNDIDKRLIINLVKNNITNFTDYITY</sequence>
<protein>
    <submittedName>
        <fullName evidence="1">Uncharacterized protein</fullName>
    </submittedName>
</protein>
<gene>
    <name evidence="1" type="ORF">HMPREF9444_00379</name>
</gene>